<proteinExistence type="predicted"/>
<accession>A0ABD0C523</accession>
<dbReference type="EMBL" id="BTFQ01000061">
    <property type="protein sequence ID" value="GMM14368.1"/>
    <property type="molecule type" value="Genomic_DNA"/>
</dbReference>
<sequence length="64" mass="7409">MFNVDWGHMYGLYNPETGVRYENQRNIDAMSEWGPRDSINSEKVKISAFNEGEKLLLSYDYGDG</sequence>
<reference evidence="1" key="1">
    <citation type="submission" date="2023-06" db="EMBL/GenBank/DDBJ databases">
        <authorList>
            <person name="Tohno M."/>
            <person name="Tanizawa Y."/>
        </authorList>
    </citation>
    <scope>NUCLEOTIDE SEQUENCE</scope>
    <source>
        <strain evidence="2">BF125</strain>
        <strain evidence="1">BF186</strain>
    </source>
</reference>
<reference evidence="3 4" key="2">
    <citation type="journal article" date="2024" name="Int. J. Syst. Evol. Microbiol.">
        <title>Proposal of Lactobacillus amylovorus subsp. animalis subsp. nov. and an emended description of Lactobacillus amylovorus.</title>
        <authorList>
            <person name="Yamane K."/>
            <person name="Tanizawa Y."/>
            <person name="Kobayashi H."/>
            <person name="Kamizono T."/>
            <person name="Kojima Y."/>
            <person name="Takagi H."/>
            <person name="Tohno M."/>
        </authorList>
    </citation>
    <scope>NUCLEOTIDE SEQUENCE [LARGE SCALE GENOMIC DNA]</scope>
    <source>
        <strain evidence="2 3">BF125</strain>
        <strain evidence="1 4">BF186</strain>
    </source>
</reference>
<dbReference type="Proteomes" id="UP001332503">
    <property type="component" value="Unassembled WGS sequence"/>
</dbReference>
<keyword evidence="3" id="KW-1185">Reference proteome</keyword>
<evidence type="ECO:0000313" key="4">
    <source>
        <dbReference type="Proteomes" id="UP001346800"/>
    </source>
</evidence>
<evidence type="ECO:0000313" key="3">
    <source>
        <dbReference type="Proteomes" id="UP001332503"/>
    </source>
</evidence>
<evidence type="ECO:0000313" key="1">
    <source>
        <dbReference type="EMBL" id="GMM14368.1"/>
    </source>
</evidence>
<dbReference type="Proteomes" id="UP001346800">
    <property type="component" value="Unassembled WGS sequence"/>
</dbReference>
<protein>
    <submittedName>
        <fullName evidence="1">Uncharacterized protein</fullName>
    </submittedName>
</protein>
<evidence type="ECO:0000313" key="2">
    <source>
        <dbReference type="EMBL" id="GMM15095.1"/>
    </source>
</evidence>
<dbReference type="InterPro" id="IPR024047">
    <property type="entry name" value="MM3350-like_sf"/>
</dbReference>
<comment type="caution">
    <text evidence="1">The sequence shown here is derived from an EMBL/GenBank/DDBJ whole genome shotgun (WGS) entry which is preliminary data.</text>
</comment>
<name>A0ABD0C523_LACAM</name>
<dbReference type="RefSeq" id="WP_338207452.1">
    <property type="nucleotide sequence ID" value="NZ_BTFQ01000061.1"/>
</dbReference>
<organism evidence="1 4">
    <name type="scientific">Lactobacillus amylovorus subsp. animalium</name>
    <dbReference type="NCBI Taxonomy" id="3378536"/>
    <lineage>
        <taxon>Bacteria</taxon>
        <taxon>Bacillati</taxon>
        <taxon>Bacillota</taxon>
        <taxon>Bacilli</taxon>
        <taxon>Lactobacillales</taxon>
        <taxon>Lactobacillaceae</taxon>
        <taxon>Lactobacillus</taxon>
    </lineage>
</organism>
<dbReference type="EMBL" id="BTFR01000004">
    <property type="protein sequence ID" value="GMM15095.1"/>
    <property type="molecule type" value="Genomic_DNA"/>
</dbReference>
<dbReference type="SUPFAM" id="SSF159941">
    <property type="entry name" value="MM3350-like"/>
    <property type="match status" value="1"/>
</dbReference>
<dbReference type="AlphaFoldDB" id="A0ABD0C523"/>
<gene>
    <name evidence="2" type="ORF">LABF125_02280</name>
    <name evidence="1" type="ORF">LABF186_14850</name>
</gene>